<dbReference type="SUPFAM" id="SSF47384">
    <property type="entry name" value="Homodimeric domain of signal transducing histidine kinase"/>
    <property type="match status" value="1"/>
</dbReference>
<reference evidence="9 10" key="1">
    <citation type="submission" date="2020-08" db="EMBL/GenBank/DDBJ databases">
        <title>Novel species isolated from subtropical streams in China.</title>
        <authorList>
            <person name="Lu H."/>
        </authorList>
    </citation>
    <scope>NUCLEOTIDE SEQUENCE [LARGE SCALE GENOMIC DNA]</scope>
    <source>
        <strain evidence="9 10">LX15W</strain>
    </source>
</reference>
<dbReference type="SMART" id="SM00387">
    <property type="entry name" value="HATPase_c"/>
    <property type="match status" value="1"/>
</dbReference>
<dbReference type="Pfam" id="PF02518">
    <property type="entry name" value="HATPase_c"/>
    <property type="match status" value="1"/>
</dbReference>
<gene>
    <name evidence="9" type="ORF">H8K55_20330</name>
</gene>
<evidence type="ECO:0000313" key="9">
    <source>
        <dbReference type="EMBL" id="MBC3875948.1"/>
    </source>
</evidence>
<dbReference type="Pfam" id="PF00512">
    <property type="entry name" value="HisKA"/>
    <property type="match status" value="1"/>
</dbReference>
<comment type="catalytic activity">
    <reaction evidence="1">
        <text>ATP + protein L-histidine = ADP + protein N-phospho-L-histidine.</text>
        <dbReference type="EC" id="2.7.13.3"/>
    </reaction>
</comment>
<dbReference type="CDD" id="cd16922">
    <property type="entry name" value="HATPase_EvgS-ArcB-TorS-like"/>
    <property type="match status" value="1"/>
</dbReference>
<dbReference type="EC" id="2.7.13.3" evidence="2"/>
<evidence type="ECO:0000256" key="4">
    <source>
        <dbReference type="ARBA" id="ARBA00022679"/>
    </source>
</evidence>
<dbReference type="InterPro" id="IPR003661">
    <property type="entry name" value="HisK_dim/P_dom"/>
</dbReference>
<dbReference type="CDD" id="cd00130">
    <property type="entry name" value="PAS"/>
    <property type="match status" value="2"/>
</dbReference>
<name>A0ABR6YHD5_9BURK</name>
<keyword evidence="5" id="KW-0418">Kinase</keyword>
<dbReference type="Proteomes" id="UP000624279">
    <property type="component" value="Unassembled WGS sequence"/>
</dbReference>
<dbReference type="SMART" id="SM00091">
    <property type="entry name" value="PAS"/>
    <property type="match status" value="3"/>
</dbReference>
<proteinExistence type="predicted"/>
<evidence type="ECO:0000256" key="6">
    <source>
        <dbReference type="ARBA" id="ARBA00023012"/>
    </source>
</evidence>
<dbReference type="PANTHER" id="PTHR43711">
    <property type="entry name" value="TWO-COMPONENT HISTIDINE KINASE"/>
    <property type="match status" value="1"/>
</dbReference>
<evidence type="ECO:0000313" key="10">
    <source>
        <dbReference type="Proteomes" id="UP000624279"/>
    </source>
</evidence>
<dbReference type="InterPro" id="IPR004358">
    <property type="entry name" value="Sig_transdc_His_kin-like_C"/>
</dbReference>
<keyword evidence="3" id="KW-0597">Phosphoprotein</keyword>
<keyword evidence="4" id="KW-0808">Transferase</keyword>
<dbReference type="Gene3D" id="1.10.287.130">
    <property type="match status" value="1"/>
</dbReference>
<evidence type="ECO:0000256" key="5">
    <source>
        <dbReference type="ARBA" id="ARBA00022777"/>
    </source>
</evidence>
<dbReference type="SUPFAM" id="SSF55874">
    <property type="entry name" value="ATPase domain of HSP90 chaperone/DNA topoisomerase II/histidine kinase"/>
    <property type="match status" value="1"/>
</dbReference>
<dbReference type="RefSeq" id="WP_186943950.1">
    <property type="nucleotide sequence ID" value="NZ_JACOGA010000027.1"/>
</dbReference>
<keyword evidence="6" id="KW-0902">Two-component regulatory system</keyword>
<dbReference type="InterPro" id="IPR036097">
    <property type="entry name" value="HisK_dim/P_sf"/>
</dbReference>
<dbReference type="PROSITE" id="PS50112">
    <property type="entry name" value="PAS"/>
    <property type="match status" value="2"/>
</dbReference>
<dbReference type="SUPFAM" id="SSF55785">
    <property type="entry name" value="PYP-like sensor domain (PAS domain)"/>
    <property type="match status" value="3"/>
</dbReference>
<sequence>MLHHLLQYASGAIMVVLAADLSIIEVNQRCAELLGRSRDELIGENISNIECALQDLFFWDDLSLNPPLDGDRVAESEWITANNRIIPIEKRVSGFNDQTGAYWIIHAEDLTSRRRMMQDQIQLASQLQSSLEATAEGILSVDLHGKVINLNRRFVAMWDLSDELIVAREESSMLQHVLSKLQYSDDFFAVLAHLKDFPEAESENSLSLIDGRHFICVSKPEFLRDRLVGRVFSVRDITAIKKVENDLVDALGLAEQAVHDKSLMLEALKLSESRLRRLINSSLIGIFQGDMSGHLTLVNDVFLNLLGVRRDELIGQHVDWLKLTSPKYIEAHQAALQSLQQHGHTNPFEAELQNHDGSKVPVMVGLAQLEGSSFEWVGFVLDLTAQKKADKVKAEFLSVVSHELRTPLTSIRGALGLLEHGAAGNLSPKIQHLIQIAHRNSQRLGKLVNDLLDMEKISSGKMEFKSEIFDLHALAQQAIEANSNYANALNIRYELLSNHATNAVANTVANASGDAERVMQVFANLLSNAAKFSPKAAVVKIRLLREALHWKIEIEDQGAGIPLEFQQHIFTRFAQADGSDTRQQGGTGLGLSIAKSFVEKMGGTIGFESEIGRGSLFWFTLPAID</sequence>
<organism evidence="9 10">
    <name type="scientific">Undibacterium flavidum</name>
    <dbReference type="NCBI Taxonomy" id="2762297"/>
    <lineage>
        <taxon>Bacteria</taxon>
        <taxon>Pseudomonadati</taxon>
        <taxon>Pseudomonadota</taxon>
        <taxon>Betaproteobacteria</taxon>
        <taxon>Burkholderiales</taxon>
        <taxon>Oxalobacteraceae</taxon>
        <taxon>Undibacterium</taxon>
    </lineage>
</organism>
<dbReference type="InterPro" id="IPR000014">
    <property type="entry name" value="PAS"/>
</dbReference>
<dbReference type="SMART" id="SM00388">
    <property type="entry name" value="HisKA"/>
    <property type="match status" value="1"/>
</dbReference>
<dbReference type="Gene3D" id="3.30.450.20">
    <property type="entry name" value="PAS domain"/>
    <property type="match status" value="3"/>
</dbReference>
<dbReference type="Pfam" id="PF13426">
    <property type="entry name" value="PAS_9"/>
    <property type="match status" value="2"/>
</dbReference>
<dbReference type="InterPro" id="IPR005467">
    <property type="entry name" value="His_kinase_dom"/>
</dbReference>
<evidence type="ECO:0000256" key="3">
    <source>
        <dbReference type="ARBA" id="ARBA00022553"/>
    </source>
</evidence>
<feature type="domain" description="PAS" evidence="8">
    <location>
        <begin position="271"/>
        <end position="343"/>
    </location>
</feature>
<dbReference type="PROSITE" id="PS50109">
    <property type="entry name" value="HIS_KIN"/>
    <property type="match status" value="1"/>
</dbReference>
<comment type="caution">
    <text evidence="9">The sequence shown here is derived from an EMBL/GenBank/DDBJ whole genome shotgun (WGS) entry which is preliminary data.</text>
</comment>
<dbReference type="EMBL" id="JACOGA010000027">
    <property type="protein sequence ID" value="MBC3875948.1"/>
    <property type="molecule type" value="Genomic_DNA"/>
</dbReference>
<evidence type="ECO:0000256" key="2">
    <source>
        <dbReference type="ARBA" id="ARBA00012438"/>
    </source>
</evidence>
<evidence type="ECO:0000259" key="7">
    <source>
        <dbReference type="PROSITE" id="PS50109"/>
    </source>
</evidence>
<evidence type="ECO:0000259" key="8">
    <source>
        <dbReference type="PROSITE" id="PS50112"/>
    </source>
</evidence>
<dbReference type="InterPro" id="IPR050736">
    <property type="entry name" value="Sensor_HK_Regulatory"/>
</dbReference>
<feature type="domain" description="PAS" evidence="8">
    <location>
        <begin position="1"/>
        <end position="57"/>
    </location>
</feature>
<dbReference type="Gene3D" id="3.30.565.10">
    <property type="entry name" value="Histidine kinase-like ATPase, C-terminal domain"/>
    <property type="match status" value="1"/>
</dbReference>
<keyword evidence="10" id="KW-1185">Reference proteome</keyword>
<feature type="domain" description="Histidine kinase" evidence="7">
    <location>
        <begin position="399"/>
        <end position="625"/>
    </location>
</feature>
<dbReference type="CDD" id="cd00082">
    <property type="entry name" value="HisKA"/>
    <property type="match status" value="1"/>
</dbReference>
<dbReference type="PANTHER" id="PTHR43711:SF1">
    <property type="entry name" value="HISTIDINE KINASE 1"/>
    <property type="match status" value="1"/>
</dbReference>
<protein>
    <recommendedName>
        <fullName evidence="2">histidine kinase</fullName>
        <ecNumber evidence="2">2.7.13.3</ecNumber>
    </recommendedName>
</protein>
<dbReference type="InterPro" id="IPR035965">
    <property type="entry name" value="PAS-like_dom_sf"/>
</dbReference>
<dbReference type="NCBIfam" id="TIGR00229">
    <property type="entry name" value="sensory_box"/>
    <property type="match status" value="2"/>
</dbReference>
<evidence type="ECO:0000256" key="1">
    <source>
        <dbReference type="ARBA" id="ARBA00000085"/>
    </source>
</evidence>
<accession>A0ABR6YHD5</accession>
<dbReference type="PRINTS" id="PR00344">
    <property type="entry name" value="BCTRLSENSOR"/>
</dbReference>
<dbReference type="InterPro" id="IPR036890">
    <property type="entry name" value="HATPase_C_sf"/>
</dbReference>
<dbReference type="InterPro" id="IPR003594">
    <property type="entry name" value="HATPase_dom"/>
</dbReference>